<gene>
    <name evidence="1" type="ORF">EEDITHA_LOCUS8044</name>
</gene>
<dbReference type="InterPro" id="IPR052338">
    <property type="entry name" value="Transposase_5"/>
</dbReference>
<reference evidence="1" key="1">
    <citation type="submission" date="2022-03" db="EMBL/GenBank/DDBJ databases">
        <authorList>
            <person name="Tunstrom K."/>
        </authorList>
    </citation>
    <scope>NUCLEOTIDE SEQUENCE</scope>
</reference>
<dbReference type="EMBL" id="CAKOGL010000011">
    <property type="protein sequence ID" value="CAH2092269.1"/>
    <property type="molecule type" value="Genomic_DNA"/>
</dbReference>
<comment type="caution">
    <text evidence="1">The sequence shown here is derived from an EMBL/GenBank/DDBJ whole genome shotgun (WGS) entry which is preliminary data.</text>
</comment>
<dbReference type="Gene3D" id="3.30.420.10">
    <property type="entry name" value="Ribonuclease H-like superfamily/Ribonuclease H"/>
    <property type="match status" value="1"/>
</dbReference>
<name>A0AAU9TX85_EUPED</name>
<keyword evidence="2" id="KW-1185">Reference proteome</keyword>
<protein>
    <recommendedName>
        <fullName evidence="3">Transposable element Tc1 transposase</fullName>
    </recommendedName>
</protein>
<evidence type="ECO:0000313" key="2">
    <source>
        <dbReference type="Proteomes" id="UP001153954"/>
    </source>
</evidence>
<dbReference type="PANTHER" id="PTHR23022">
    <property type="entry name" value="TRANSPOSABLE ELEMENT-RELATED"/>
    <property type="match status" value="1"/>
</dbReference>
<evidence type="ECO:0008006" key="3">
    <source>
        <dbReference type="Google" id="ProtNLM"/>
    </source>
</evidence>
<proteinExistence type="predicted"/>
<dbReference type="GO" id="GO:0003676">
    <property type="term" value="F:nucleic acid binding"/>
    <property type="evidence" value="ECO:0007669"/>
    <property type="project" value="InterPro"/>
</dbReference>
<dbReference type="AlphaFoldDB" id="A0AAU9TX85"/>
<sequence>MDKNFINNIGENKKGILKMLPSHMWEYLHKPETWWDDVIFADESKYNVFGSDGRVIVWRKPNEELQPQNLRPTVKHGNGKVMVWGCMGATGVGKLVFIDGIINKESYLNILCQNLKNSANKLGILESFKFYQDNDPKHKSRLVQEWLLYNCPKVLHPPAQYPDNPIENLWDELDRRIRKHTITSIYELKSTLQEEWHTIPAAYTA</sequence>
<evidence type="ECO:0000313" key="1">
    <source>
        <dbReference type="EMBL" id="CAH2092269.1"/>
    </source>
</evidence>
<dbReference type="Proteomes" id="UP001153954">
    <property type="component" value="Unassembled WGS sequence"/>
</dbReference>
<dbReference type="PANTHER" id="PTHR23022:SF135">
    <property type="entry name" value="SI:DKEY-77F5.3"/>
    <property type="match status" value="1"/>
</dbReference>
<organism evidence="1 2">
    <name type="scientific">Euphydryas editha</name>
    <name type="common">Edith's checkerspot</name>
    <dbReference type="NCBI Taxonomy" id="104508"/>
    <lineage>
        <taxon>Eukaryota</taxon>
        <taxon>Metazoa</taxon>
        <taxon>Ecdysozoa</taxon>
        <taxon>Arthropoda</taxon>
        <taxon>Hexapoda</taxon>
        <taxon>Insecta</taxon>
        <taxon>Pterygota</taxon>
        <taxon>Neoptera</taxon>
        <taxon>Endopterygota</taxon>
        <taxon>Lepidoptera</taxon>
        <taxon>Glossata</taxon>
        <taxon>Ditrysia</taxon>
        <taxon>Papilionoidea</taxon>
        <taxon>Nymphalidae</taxon>
        <taxon>Nymphalinae</taxon>
        <taxon>Euphydryas</taxon>
    </lineage>
</organism>
<accession>A0AAU9TX85</accession>
<dbReference type="InterPro" id="IPR036397">
    <property type="entry name" value="RNaseH_sf"/>
</dbReference>